<evidence type="ECO:0000256" key="1">
    <source>
        <dbReference type="SAM" id="MobiDB-lite"/>
    </source>
</evidence>
<protein>
    <submittedName>
        <fullName evidence="2">Replication associated protein</fullName>
    </submittedName>
</protein>
<reference evidence="2" key="1">
    <citation type="submission" date="2020-04" db="EMBL/GenBank/DDBJ databases">
        <authorList>
            <person name="Liu Q."/>
            <person name="Zhang W."/>
        </authorList>
    </citation>
    <scope>NUCLEOTIDE SEQUENCE</scope>
    <source>
        <strain evidence="2">Elk10cre3</strain>
    </source>
</reference>
<sequence>MRTKTIISPPAPTSPESAESARSVHPTSVVSSAIHFITYYFMSSNHGIGRQVEKHCGVFLPEVAEMTEPKWWDCTLTREETLHSGALNPWAEISTEELGNWLLSHGVERCVIGEEVGADGYSHWQMRMVFHKPTSSTTVFALIAQGHWTPTQVRNFDYCEKEGKYWRSWEGALRKYQTLELYPWQNEVIERLKQQNDRKVMVLIDYIGSSGKTTLAKTITARHIGAYCPAMDESKDYMAWALAHQTARIFVLDIPKSDSRKKNADLWSAVLHLLHG</sequence>
<name>A0A8E7YZB3_9VIRU</name>
<organism evidence="2">
    <name type="scientific">Cressdnaviricota sp</name>
    <dbReference type="NCBI Taxonomy" id="2748378"/>
    <lineage>
        <taxon>Viruses</taxon>
        <taxon>Monodnaviria</taxon>
        <taxon>Shotokuvirae</taxon>
        <taxon>Cressdnaviricota</taxon>
    </lineage>
</organism>
<dbReference type="EMBL" id="MT367283">
    <property type="protein sequence ID" value="QWB14905.1"/>
    <property type="molecule type" value="Genomic_DNA"/>
</dbReference>
<evidence type="ECO:0000313" key="2">
    <source>
        <dbReference type="EMBL" id="QWB14905.1"/>
    </source>
</evidence>
<accession>A0A8E7YZB3</accession>
<proteinExistence type="predicted"/>
<feature type="region of interest" description="Disordered" evidence="1">
    <location>
        <begin position="1"/>
        <end position="24"/>
    </location>
</feature>
<feature type="compositionally biased region" description="Low complexity" evidence="1">
    <location>
        <begin position="1"/>
        <end position="20"/>
    </location>
</feature>